<evidence type="ECO:0000256" key="1">
    <source>
        <dbReference type="ARBA" id="ARBA00022491"/>
    </source>
</evidence>
<dbReference type="SUPFAM" id="SSF46955">
    <property type="entry name" value="Putative DNA-binding domain"/>
    <property type="match status" value="1"/>
</dbReference>
<feature type="domain" description="HTH merR-type" evidence="5">
    <location>
        <begin position="2"/>
        <end position="71"/>
    </location>
</feature>
<dbReference type="AlphaFoldDB" id="D9ST64"/>
<dbReference type="Proteomes" id="UP000002730">
    <property type="component" value="Chromosome"/>
</dbReference>
<dbReference type="SMART" id="SM00422">
    <property type="entry name" value="HTH_MERR"/>
    <property type="match status" value="1"/>
</dbReference>
<sequence length="277" mass="32845">MKYKIGELSNLLNVSTNTVRRYEKAGYITSKRSENSNYRYYSEDNITKFMTVRLLRKYGFTHTEIASMKNSEMSSLISAYENRIEKMDEQISYLTSLRHRVKDDLLLMKKVDEFKEVCYIRDCVDLSYVIYQSGDKLLKESKRITTVQDYLYISPEVQRIYLIRKEDIENDNIILNVGWAIKSIHLERYKIEENEYTERYEKRRSLFSLVKLPVKTEDAGKSTNGQLKEILLDKSFKYIEENHFKIDGDVIGVVITNVIEENQEIQYILMCVPIVHR</sequence>
<keyword evidence="7" id="KW-1185">Reference proteome</keyword>
<dbReference type="OrthoDB" id="9773308at2"/>
<dbReference type="PROSITE" id="PS50937">
    <property type="entry name" value="HTH_MERR_2"/>
    <property type="match status" value="1"/>
</dbReference>
<dbReference type="Gene3D" id="1.10.1660.10">
    <property type="match status" value="1"/>
</dbReference>
<dbReference type="PANTHER" id="PTHR30204">
    <property type="entry name" value="REDOX-CYCLING DRUG-SENSING TRANSCRIPTIONAL ACTIVATOR SOXR"/>
    <property type="match status" value="1"/>
</dbReference>
<name>D9ST64_CLOC7</name>
<dbReference type="Pfam" id="PF13411">
    <property type="entry name" value="MerR_1"/>
    <property type="match status" value="1"/>
</dbReference>
<dbReference type="GO" id="GO:0003700">
    <property type="term" value="F:DNA-binding transcription factor activity"/>
    <property type="evidence" value="ECO:0007669"/>
    <property type="project" value="InterPro"/>
</dbReference>
<dbReference type="EMBL" id="CP002160">
    <property type="protein sequence ID" value="ADL50680.1"/>
    <property type="molecule type" value="Genomic_DNA"/>
</dbReference>
<evidence type="ECO:0000313" key="7">
    <source>
        <dbReference type="Proteomes" id="UP000002730"/>
    </source>
</evidence>
<organism evidence="6 7">
    <name type="scientific">Clostridium cellulovorans (strain ATCC 35296 / DSM 3052 / OCM 3 / 743B)</name>
    <dbReference type="NCBI Taxonomy" id="573061"/>
    <lineage>
        <taxon>Bacteria</taxon>
        <taxon>Bacillati</taxon>
        <taxon>Bacillota</taxon>
        <taxon>Clostridia</taxon>
        <taxon>Eubacteriales</taxon>
        <taxon>Clostridiaceae</taxon>
        <taxon>Clostridium</taxon>
    </lineage>
</organism>
<evidence type="ECO:0000256" key="3">
    <source>
        <dbReference type="ARBA" id="ARBA00023125"/>
    </source>
</evidence>
<evidence type="ECO:0000256" key="2">
    <source>
        <dbReference type="ARBA" id="ARBA00023015"/>
    </source>
</evidence>
<dbReference type="CDD" id="cd00592">
    <property type="entry name" value="HTH_MerR-like"/>
    <property type="match status" value="1"/>
</dbReference>
<keyword evidence="3" id="KW-0238">DNA-binding</keyword>
<dbReference type="HOGENOM" id="CLU_1003948_0_0_9"/>
<accession>D9ST64</accession>
<dbReference type="eggNOG" id="COG0789">
    <property type="taxonomic scope" value="Bacteria"/>
</dbReference>
<gene>
    <name evidence="6" type="ordered locus">Clocel_0910</name>
</gene>
<dbReference type="GO" id="GO:0003677">
    <property type="term" value="F:DNA binding"/>
    <property type="evidence" value="ECO:0007669"/>
    <property type="project" value="UniProtKB-KW"/>
</dbReference>
<keyword evidence="1" id="KW-0678">Repressor</keyword>
<proteinExistence type="predicted"/>
<evidence type="ECO:0000259" key="5">
    <source>
        <dbReference type="PROSITE" id="PS50937"/>
    </source>
</evidence>
<evidence type="ECO:0000313" key="6">
    <source>
        <dbReference type="EMBL" id="ADL50680.1"/>
    </source>
</evidence>
<dbReference type="PANTHER" id="PTHR30204:SF69">
    <property type="entry name" value="MERR-FAMILY TRANSCRIPTIONAL REGULATOR"/>
    <property type="match status" value="1"/>
</dbReference>
<dbReference type="InterPro" id="IPR000551">
    <property type="entry name" value="MerR-type_HTH_dom"/>
</dbReference>
<reference evidence="6 7" key="1">
    <citation type="submission" date="2010-08" db="EMBL/GenBank/DDBJ databases">
        <title>Complete sequence of Clostridium cellulovorans 743B.</title>
        <authorList>
            <consortium name="US DOE Joint Genome Institute"/>
            <person name="Lucas S."/>
            <person name="Copeland A."/>
            <person name="Lapidus A."/>
            <person name="Cheng J.-F."/>
            <person name="Bruce D."/>
            <person name="Goodwin L."/>
            <person name="Pitluck S."/>
            <person name="Chertkov O."/>
            <person name="Detter J.C."/>
            <person name="Han C."/>
            <person name="Tapia R."/>
            <person name="Land M."/>
            <person name="Hauser L."/>
            <person name="Chang Y.-J."/>
            <person name="Jeffries C."/>
            <person name="Kyrpides N."/>
            <person name="Ivanova N."/>
            <person name="Mikhailova N."/>
            <person name="Hemme C.L."/>
            <person name="Woyke T."/>
        </authorList>
    </citation>
    <scope>NUCLEOTIDE SEQUENCE [LARGE SCALE GENOMIC DNA]</scope>
    <source>
        <strain evidence="7">ATCC 35296 / DSM 3052 / OCM 3 / 743B</strain>
    </source>
</reference>
<evidence type="ECO:0000256" key="4">
    <source>
        <dbReference type="ARBA" id="ARBA00023163"/>
    </source>
</evidence>
<protein>
    <submittedName>
        <fullName evidence="6">Transcriptional regulator, MerR family</fullName>
    </submittedName>
</protein>
<keyword evidence="4" id="KW-0804">Transcription</keyword>
<keyword evidence="2" id="KW-0805">Transcription regulation</keyword>
<dbReference type="RefSeq" id="WP_010076478.1">
    <property type="nucleotide sequence ID" value="NC_014393.1"/>
</dbReference>
<dbReference type="KEGG" id="ccb:Clocel_0910"/>
<dbReference type="InterPro" id="IPR009061">
    <property type="entry name" value="DNA-bd_dom_put_sf"/>
</dbReference>
<dbReference type="InterPro" id="IPR047057">
    <property type="entry name" value="MerR_fam"/>
</dbReference>
<dbReference type="STRING" id="573061.Clocel_0910"/>